<name>A0ABW7JQM3_9NOCA</name>
<comment type="caution">
    <text evidence="1">The sequence shown here is derived from an EMBL/GenBank/DDBJ whole genome shotgun (WGS) entry which is preliminary data.</text>
</comment>
<sequence>MTVSLICEDFPQLTGRQEPHHESVFAGDITHAVKAIELARRAGAISMPWQKRAQHAILSMTPEGRWTHSTCCLIIPRQNGKSEILIHRCLYGLFKLGETIIYTAQRWKTARDAWKRMMAIIKGRAWLRSRVKRATCSQGEGIIELHSGQMISFGTRSNDTGRGLTEVDLIVYDEAYNLTEGEISAMAFTQMASKNPQRIYASSAVNKDEHPNGLVLTSVRIRGLACAERLYFAEYMAPEEMPREDEETWRYANPSYGVVQTAEKVLDIMENLDTAAGRKGFDVEALGRGDWPSTEEAVERVIDPGVWSDLTNTTPKLTGQIALAVDRSFDRGWWAVVAAQRTTEGQIHLEVGYFQAAKNSEMVAFLIAVIAAWDPCVLVIDKKSAAAVLEPLLIAKKSSRR</sequence>
<reference evidence="1 2" key="1">
    <citation type="submission" date="2024-10" db="EMBL/GenBank/DDBJ databases">
        <authorList>
            <person name="Riesco R."/>
        </authorList>
    </citation>
    <scope>NUCLEOTIDE SEQUENCE [LARGE SCALE GENOMIC DNA]</scope>
    <source>
        <strain evidence="1 2">NCIMB 15449</strain>
    </source>
</reference>
<dbReference type="Gene3D" id="3.40.50.300">
    <property type="entry name" value="P-loop containing nucleotide triphosphate hydrolases"/>
    <property type="match status" value="1"/>
</dbReference>
<dbReference type="EMBL" id="JBIMSO010000051">
    <property type="protein sequence ID" value="MFH5209260.1"/>
    <property type="molecule type" value="Genomic_DNA"/>
</dbReference>
<dbReference type="RefSeq" id="WP_395114991.1">
    <property type="nucleotide sequence ID" value="NZ_JBIMSO010000051.1"/>
</dbReference>
<dbReference type="Proteomes" id="UP001609175">
    <property type="component" value="Unassembled WGS sequence"/>
</dbReference>
<dbReference type="InterPro" id="IPR027417">
    <property type="entry name" value="P-loop_NTPase"/>
</dbReference>
<evidence type="ECO:0000313" key="1">
    <source>
        <dbReference type="EMBL" id="MFH5209260.1"/>
    </source>
</evidence>
<gene>
    <name evidence="1" type="ORF">ACHIPZ_13800</name>
</gene>
<evidence type="ECO:0008006" key="3">
    <source>
        <dbReference type="Google" id="ProtNLM"/>
    </source>
</evidence>
<protein>
    <recommendedName>
        <fullName evidence="3">Terminase</fullName>
    </recommendedName>
</protein>
<proteinExistence type="predicted"/>
<accession>A0ABW7JQM3</accession>
<organism evidence="1 2">
    <name type="scientific">Antrihabitans spumae</name>
    <dbReference type="NCBI Taxonomy" id="3373370"/>
    <lineage>
        <taxon>Bacteria</taxon>
        <taxon>Bacillati</taxon>
        <taxon>Actinomycetota</taxon>
        <taxon>Actinomycetes</taxon>
        <taxon>Mycobacteriales</taxon>
        <taxon>Nocardiaceae</taxon>
        <taxon>Antrihabitans</taxon>
    </lineage>
</organism>
<evidence type="ECO:0000313" key="2">
    <source>
        <dbReference type="Proteomes" id="UP001609175"/>
    </source>
</evidence>